<dbReference type="PANTHER" id="PTHR33692">
    <property type="entry name" value="RIBOSOME MATURATION FACTOR RIMM"/>
    <property type="match status" value="1"/>
</dbReference>
<dbReference type="Proteomes" id="UP000036356">
    <property type="component" value="Unassembled WGS sequence"/>
</dbReference>
<evidence type="ECO:0000256" key="1">
    <source>
        <dbReference type="ARBA" id="ARBA00022490"/>
    </source>
</evidence>
<evidence type="ECO:0000313" key="8">
    <source>
        <dbReference type="EMBL" id="KLU64690.1"/>
    </source>
</evidence>
<dbReference type="InterPro" id="IPR009000">
    <property type="entry name" value="Transl_B-barrel_sf"/>
</dbReference>
<name>A0A0J1FMI6_9FIRM</name>
<dbReference type="NCBIfam" id="TIGR02273">
    <property type="entry name" value="16S_RimM"/>
    <property type="match status" value="1"/>
</dbReference>
<feature type="domain" description="Ribosome maturation factor RimM PRC barrel" evidence="7">
    <location>
        <begin position="98"/>
        <end position="163"/>
    </location>
</feature>
<dbReference type="GO" id="GO:0005737">
    <property type="term" value="C:cytoplasm"/>
    <property type="evidence" value="ECO:0007669"/>
    <property type="project" value="UniProtKB-SubCell"/>
</dbReference>
<keyword evidence="1 5" id="KW-0963">Cytoplasm</keyword>
<dbReference type="Pfam" id="PF01782">
    <property type="entry name" value="RimM"/>
    <property type="match status" value="1"/>
</dbReference>
<dbReference type="InterPro" id="IPR011033">
    <property type="entry name" value="PRC_barrel-like_sf"/>
</dbReference>
<keyword evidence="4 5" id="KW-0143">Chaperone</keyword>
<dbReference type="SUPFAM" id="SSF50447">
    <property type="entry name" value="Translation proteins"/>
    <property type="match status" value="1"/>
</dbReference>
<dbReference type="GO" id="GO:0043022">
    <property type="term" value="F:ribosome binding"/>
    <property type="evidence" value="ECO:0007669"/>
    <property type="project" value="InterPro"/>
</dbReference>
<dbReference type="HAMAP" id="MF_00014">
    <property type="entry name" value="Ribosome_mat_RimM"/>
    <property type="match status" value="1"/>
</dbReference>
<comment type="similarity">
    <text evidence="5">Belongs to the RimM family.</text>
</comment>
<comment type="subcellular location">
    <subcellularLocation>
        <location evidence="5">Cytoplasm</location>
    </subcellularLocation>
</comment>
<dbReference type="STRING" id="476652.DEAC_c33340"/>
<evidence type="ECO:0000256" key="5">
    <source>
        <dbReference type="HAMAP-Rule" id="MF_00014"/>
    </source>
</evidence>
<organism evidence="8 9">
    <name type="scientific">Desulfosporosinus acididurans</name>
    <dbReference type="NCBI Taxonomy" id="476652"/>
    <lineage>
        <taxon>Bacteria</taxon>
        <taxon>Bacillati</taxon>
        <taxon>Bacillota</taxon>
        <taxon>Clostridia</taxon>
        <taxon>Eubacteriales</taxon>
        <taxon>Desulfitobacteriaceae</taxon>
        <taxon>Desulfosporosinus</taxon>
    </lineage>
</organism>
<dbReference type="InterPro" id="IPR002676">
    <property type="entry name" value="RimM_N"/>
</dbReference>
<dbReference type="Gene3D" id="2.40.30.60">
    <property type="entry name" value="RimM"/>
    <property type="match status" value="1"/>
</dbReference>
<comment type="function">
    <text evidence="5">An accessory protein needed during the final step in the assembly of 30S ribosomal subunit, possibly for assembly of the head region. Essential for efficient processing of 16S rRNA. May be needed both before and after RbfA during the maturation of 16S rRNA. It has affinity for free ribosomal 30S subunits but not for 70S ribosomes.</text>
</comment>
<dbReference type="AlphaFoldDB" id="A0A0J1FMI6"/>
<evidence type="ECO:0000259" key="6">
    <source>
        <dbReference type="Pfam" id="PF01782"/>
    </source>
</evidence>
<keyword evidence="9" id="KW-1185">Reference proteome</keyword>
<keyword evidence="3 5" id="KW-0698">rRNA processing</keyword>
<evidence type="ECO:0000256" key="4">
    <source>
        <dbReference type="ARBA" id="ARBA00023186"/>
    </source>
</evidence>
<comment type="caution">
    <text evidence="8">The sequence shown here is derived from an EMBL/GenBank/DDBJ whole genome shotgun (WGS) entry which is preliminary data.</text>
</comment>
<dbReference type="InterPro" id="IPR036976">
    <property type="entry name" value="RimM_N_sf"/>
</dbReference>
<evidence type="ECO:0000259" key="7">
    <source>
        <dbReference type="Pfam" id="PF24986"/>
    </source>
</evidence>
<dbReference type="PANTHER" id="PTHR33692:SF1">
    <property type="entry name" value="RIBOSOME MATURATION FACTOR RIMM"/>
    <property type="match status" value="1"/>
</dbReference>
<dbReference type="EMBL" id="LDZY01000012">
    <property type="protein sequence ID" value="KLU64690.1"/>
    <property type="molecule type" value="Genomic_DNA"/>
</dbReference>
<gene>
    <name evidence="5 8" type="primary">rimM</name>
    <name evidence="8" type="ORF">DEAC_c33340</name>
</gene>
<dbReference type="GO" id="GO:0006364">
    <property type="term" value="P:rRNA processing"/>
    <property type="evidence" value="ECO:0007669"/>
    <property type="project" value="UniProtKB-UniRule"/>
</dbReference>
<dbReference type="InterPro" id="IPR011961">
    <property type="entry name" value="RimM"/>
</dbReference>
<protein>
    <recommendedName>
        <fullName evidence="5">Ribosome maturation factor RimM</fullName>
    </recommendedName>
</protein>
<dbReference type="InterPro" id="IPR056792">
    <property type="entry name" value="PRC_RimM"/>
</dbReference>
<reference evidence="8 9" key="1">
    <citation type="submission" date="2015-06" db="EMBL/GenBank/DDBJ databases">
        <title>Draft genome of the moderately acidophilic sulfate reducer Candidatus Desulfosporosinus acididurans strain M1.</title>
        <authorList>
            <person name="Poehlein A."/>
            <person name="Petzsch P."/>
            <person name="Johnson B.D."/>
            <person name="Schloemann M."/>
            <person name="Daniel R."/>
            <person name="Muehling M."/>
        </authorList>
    </citation>
    <scope>NUCLEOTIDE SEQUENCE [LARGE SCALE GENOMIC DNA]</scope>
    <source>
        <strain evidence="8 9">M1</strain>
    </source>
</reference>
<dbReference type="Gene3D" id="2.30.30.240">
    <property type="entry name" value="PRC-barrel domain"/>
    <property type="match status" value="1"/>
</dbReference>
<keyword evidence="2 5" id="KW-0690">Ribosome biogenesis</keyword>
<dbReference type="GO" id="GO:0005840">
    <property type="term" value="C:ribosome"/>
    <property type="evidence" value="ECO:0007669"/>
    <property type="project" value="InterPro"/>
</dbReference>
<feature type="domain" description="RimM N-terminal" evidence="6">
    <location>
        <begin position="6"/>
        <end position="86"/>
    </location>
</feature>
<evidence type="ECO:0000256" key="3">
    <source>
        <dbReference type="ARBA" id="ARBA00022552"/>
    </source>
</evidence>
<proteinExistence type="inferred from homology"/>
<dbReference type="RefSeq" id="WP_047811136.1">
    <property type="nucleotide sequence ID" value="NZ_LDZY01000012.1"/>
</dbReference>
<comment type="subunit">
    <text evidence="5">Binds ribosomal protein uS19.</text>
</comment>
<comment type="domain">
    <text evidence="5">The PRC barrel domain binds ribosomal protein uS19.</text>
</comment>
<evidence type="ECO:0000313" key="9">
    <source>
        <dbReference type="Proteomes" id="UP000036356"/>
    </source>
</evidence>
<accession>A0A0J1FMI6</accession>
<dbReference type="PATRIC" id="fig|476652.3.peg.3518"/>
<dbReference type="GO" id="GO:0042274">
    <property type="term" value="P:ribosomal small subunit biogenesis"/>
    <property type="evidence" value="ECO:0007669"/>
    <property type="project" value="UniProtKB-UniRule"/>
</dbReference>
<sequence length="166" mass="18679">MEEVLIGEVLRPHGVSGMLKVYPITSDPERFSRLREVILGKGRTNQRFKVISAVVQPDHVLLSVEGIESIEQAEAFRGWEVRIDRSEVPPLQEGWYYFELEGMKVYDGETFLGVLTQVLETGANDVYIVKGTRGEICVPALKSVVKHVDVKGRRMDVELPPGLLED</sequence>
<dbReference type="Pfam" id="PF24986">
    <property type="entry name" value="PRC_RimM"/>
    <property type="match status" value="1"/>
</dbReference>
<dbReference type="SUPFAM" id="SSF50346">
    <property type="entry name" value="PRC-barrel domain"/>
    <property type="match status" value="1"/>
</dbReference>
<evidence type="ECO:0000256" key="2">
    <source>
        <dbReference type="ARBA" id="ARBA00022517"/>
    </source>
</evidence>